<proteinExistence type="predicted"/>
<comment type="caution">
    <text evidence="1">The sequence shown here is derived from an EMBL/GenBank/DDBJ whole genome shotgun (WGS) entry which is preliminary data.</text>
</comment>
<accession>F3KK23</accession>
<organism evidence="1">
    <name type="scientific">Candidatus Nitrosarchaeum limnium SFB1</name>
    <dbReference type="NCBI Taxonomy" id="886738"/>
    <lineage>
        <taxon>Archaea</taxon>
        <taxon>Nitrososphaerota</taxon>
        <taxon>Nitrososphaeria</taxon>
        <taxon>Nitrosopumilales</taxon>
        <taxon>Nitrosopumilaceae</taxon>
        <taxon>Nitrosarchaeum</taxon>
    </lineage>
</organism>
<protein>
    <submittedName>
        <fullName evidence="1">Uncharacterized protein</fullName>
    </submittedName>
</protein>
<gene>
    <name evidence="1" type="ORF">Nlim_0836</name>
</gene>
<name>F3KK23_9ARCH</name>
<sequence>MIKLVKLSANIIPAARPSAAFTILKEMIFIKNNVAAPSTFMIVRNNPANKAITIISRPDKKLKSKKSF</sequence>
<dbReference type="EMBL" id="AEGP01000033">
    <property type="protein sequence ID" value="EGG42190.1"/>
    <property type="molecule type" value="Genomic_DNA"/>
</dbReference>
<dbReference type="HOGENOM" id="CLU_2783854_0_0_2"/>
<reference evidence="1" key="1">
    <citation type="journal article" date="2011" name="PLoS ONE">
        <title>Genome of a low-salinity ammonia-oxidizing archaeon determined by single-cell and metagenomic analysis.</title>
        <authorList>
            <person name="Blainey P.C."/>
            <person name="Mosier A.C."/>
            <person name="Potanina A."/>
            <person name="Francis C.A."/>
            <person name="Quake S.R."/>
        </authorList>
    </citation>
    <scope>NUCLEOTIDE SEQUENCE [LARGE SCALE GENOMIC DNA]</scope>
    <source>
        <strain evidence="1">SFB1</strain>
    </source>
</reference>
<dbReference type="Proteomes" id="UP000004348">
    <property type="component" value="Chromosome"/>
</dbReference>
<evidence type="ECO:0000313" key="1">
    <source>
        <dbReference type="EMBL" id="EGG42190.1"/>
    </source>
</evidence>
<dbReference type="AlphaFoldDB" id="F3KK23"/>